<keyword evidence="4" id="KW-1185">Reference proteome</keyword>
<feature type="compositionally biased region" description="Pro residues" evidence="1">
    <location>
        <begin position="7"/>
        <end position="17"/>
    </location>
</feature>
<dbReference type="AlphaFoldDB" id="A0A4U6XKD8"/>
<keyword evidence="2" id="KW-0472">Membrane</keyword>
<feature type="compositionally biased region" description="Basic residues" evidence="1">
    <location>
        <begin position="18"/>
        <end position="28"/>
    </location>
</feature>
<feature type="transmembrane region" description="Helical" evidence="2">
    <location>
        <begin position="151"/>
        <end position="171"/>
    </location>
</feature>
<proteinExistence type="predicted"/>
<reference evidence="3 4" key="1">
    <citation type="journal article" date="2019" name="PLoS ONE">
        <title>Comparative genome analysis indicates high evolutionary potential of pathogenicity genes in Colletotrichum tanaceti.</title>
        <authorList>
            <person name="Lelwala R.V."/>
            <person name="Korhonen P.K."/>
            <person name="Young N.D."/>
            <person name="Scott J.B."/>
            <person name="Ades P.A."/>
            <person name="Gasser R.B."/>
            <person name="Taylor P.W.J."/>
        </authorList>
    </citation>
    <scope>NUCLEOTIDE SEQUENCE [LARGE SCALE GENOMIC DNA]</scope>
    <source>
        <strain evidence="3">BRIP57314</strain>
    </source>
</reference>
<comment type="caution">
    <text evidence="3">The sequence shown here is derived from an EMBL/GenBank/DDBJ whole genome shotgun (WGS) entry which is preliminary data.</text>
</comment>
<feature type="transmembrane region" description="Helical" evidence="2">
    <location>
        <begin position="45"/>
        <end position="67"/>
    </location>
</feature>
<feature type="transmembrane region" description="Helical" evidence="2">
    <location>
        <begin position="115"/>
        <end position="139"/>
    </location>
</feature>
<feature type="compositionally biased region" description="Low complexity" evidence="1">
    <location>
        <begin position="287"/>
        <end position="301"/>
    </location>
</feature>
<gene>
    <name evidence="3" type="ORF">CTA1_499</name>
</gene>
<name>A0A4U6XKD8_9PEZI</name>
<keyword evidence="2" id="KW-0812">Transmembrane</keyword>
<feature type="region of interest" description="Disordered" evidence="1">
    <location>
        <begin position="287"/>
        <end position="316"/>
    </location>
</feature>
<dbReference type="EMBL" id="PJEX01000117">
    <property type="protein sequence ID" value="TKW54897.1"/>
    <property type="molecule type" value="Genomic_DNA"/>
</dbReference>
<accession>A0A4U6XKD8</accession>
<evidence type="ECO:0000256" key="1">
    <source>
        <dbReference type="SAM" id="MobiDB-lite"/>
    </source>
</evidence>
<evidence type="ECO:0000313" key="4">
    <source>
        <dbReference type="Proteomes" id="UP000310108"/>
    </source>
</evidence>
<feature type="region of interest" description="Disordered" evidence="1">
    <location>
        <begin position="1"/>
        <end position="30"/>
    </location>
</feature>
<protein>
    <submittedName>
        <fullName evidence="3">Uncharacterized protein</fullName>
    </submittedName>
</protein>
<dbReference type="Proteomes" id="UP000310108">
    <property type="component" value="Unassembled WGS sequence"/>
</dbReference>
<evidence type="ECO:0000256" key="2">
    <source>
        <dbReference type="SAM" id="Phobius"/>
    </source>
</evidence>
<feature type="transmembrane region" description="Helical" evidence="2">
    <location>
        <begin position="73"/>
        <end position="94"/>
    </location>
</feature>
<feature type="region of interest" description="Disordered" evidence="1">
    <location>
        <begin position="209"/>
        <end position="230"/>
    </location>
</feature>
<sequence>MERPHRPPPLTIPPPPRSRTRVRRRRGPNPRQARQFKLWLLRAQIANDVVHVVAASILLWIMSWFLYNVSSPLTYRTGPAAVALLIALSTDILLDARSIVHAHDPWPGWALLLRLLLGVSLIAVFWVYIALGAVFAPGFSYWAIPDAYGRVLVYMFLWGIGLWDVLFIVLCRRWLGREVKRYGGRARHVFFSSFSSSSAFSSRGWWAGTSASSPGRGGAHRLASAGGRAGEAPGGVAVVDVEAARSVAGDEGSGGERVGLPTRMGLQRMKNNASVSVSVSLSSLASGTGTAAAAAPTTTMTTRDDPSPPPVLMRPA</sequence>
<evidence type="ECO:0000313" key="3">
    <source>
        <dbReference type="EMBL" id="TKW54897.1"/>
    </source>
</evidence>
<organism evidence="3 4">
    <name type="scientific">Colletotrichum tanaceti</name>
    <dbReference type="NCBI Taxonomy" id="1306861"/>
    <lineage>
        <taxon>Eukaryota</taxon>
        <taxon>Fungi</taxon>
        <taxon>Dikarya</taxon>
        <taxon>Ascomycota</taxon>
        <taxon>Pezizomycotina</taxon>
        <taxon>Sordariomycetes</taxon>
        <taxon>Hypocreomycetidae</taxon>
        <taxon>Glomerellales</taxon>
        <taxon>Glomerellaceae</taxon>
        <taxon>Colletotrichum</taxon>
        <taxon>Colletotrichum destructivum species complex</taxon>
    </lineage>
</organism>
<keyword evidence="2" id="KW-1133">Transmembrane helix</keyword>
<feature type="compositionally biased region" description="Pro residues" evidence="1">
    <location>
        <begin position="307"/>
        <end position="316"/>
    </location>
</feature>